<dbReference type="InterPro" id="IPR029058">
    <property type="entry name" value="AB_hydrolase_fold"/>
</dbReference>
<reference evidence="4" key="1">
    <citation type="journal article" date="2022" name="Toxins">
        <title>Genomic Analysis of Sphingopyxis sp. USTB-05 for Biodegrading Cyanobacterial Hepatotoxins.</title>
        <authorList>
            <person name="Liu C."/>
            <person name="Xu Q."/>
            <person name="Zhao Z."/>
            <person name="Zhang H."/>
            <person name="Liu X."/>
            <person name="Yin C."/>
            <person name="Liu Y."/>
            <person name="Yan H."/>
        </authorList>
    </citation>
    <scope>NUCLEOTIDE SEQUENCE</scope>
    <source>
        <strain evidence="4">NBD5</strain>
    </source>
</reference>
<evidence type="ECO:0000313" key="5">
    <source>
        <dbReference type="Proteomes" id="UP001056937"/>
    </source>
</evidence>
<name>A0ABY4X716_9SPHN</name>
<evidence type="ECO:0000256" key="3">
    <source>
        <dbReference type="SAM" id="SignalP"/>
    </source>
</evidence>
<dbReference type="EMBL" id="CP084930">
    <property type="protein sequence ID" value="USI72702.1"/>
    <property type="molecule type" value="Genomic_DNA"/>
</dbReference>
<dbReference type="InterPro" id="IPR010126">
    <property type="entry name" value="Esterase_phb"/>
</dbReference>
<dbReference type="PANTHER" id="PTHR43037">
    <property type="entry name" value="UNNAMED PRODUCT-RELATED"/>
    <property type="match status" value="1"/>
</dbReference>
<sequence>MGLPLIRVCALLMTISVGPAAAAISPAQAPDLASRTIMVENMPVFIHVPPAASRQPSPLVLLLHGSHGRGASTFDGSKLGSVADRHGFIVAAPDGGIALRDGYAWNVPYVPTATGQMPSEKDRNDVAFLIKLIDVLVSKGLVDPGRVYVTGISGGGRMASWLGCVEAERFAAIAPVVGLRAGAPSPGNAGRPDPRTCNPKRPVPIIAFAGDADTTNPINGGGAPYWQYSMKQSEIRWAQLDGCQRPIRRRWISKDVYEEGFDHCLGEAKVIARITRGGTHKWLADNEAMWNFFSKYSAARAPSAP</sequence>
<dbReference type="InterPro" id="IPR050955">
    <property type="entry name" value="Plant_Biomass_Hydrol_Est"/>
</dbReference>
<feature type="chain" id="PRO_5046329194" evidence="3">
    <location>
        <begin position="23"/>
        <end position="305"/>
    </location>
</feature>
<dbReference type="SUPFAM" id="SSF53474">
    <property type="entry name" value="alpha/beta-Hydrolases"/>
    <property type="match status" value="1"/>
</dbReference>
<keyword evidence="2" id="KW-0378">Hydrolase</keyword>
<evidence type="ECO:0000313" key="4">
    <source>
        <dbReference type="EMBL" id="USI72702.1"/>
    </source>
</evidence>
<dbReference type="Gene3D" id="3.40.50.1820">
    <property type="entry name" value="alpha/beta hydrolase"/>
    <property type="match status" value="1"/>
</dbReference>
<protein>
    <submittedName>
        <fullName evidence="4">Prolyl oligopeptidase family serine peptidase</fullName>
    </submittedName>
</protein>
<dbReference type="Pfam" id="PF10503">
    <property type="entry name" value="Esterase_PHB"/>
    <property type="match status" value="1"/>
</dbReference>
<keyword evidence="5" id="KW-1185">Reference proteome</keyword>
<evidence type="ECO:0000256" key="2">
    <source>
        <dbReference type="ARBA" id="ARBA00022801"/>
    </source>
</evidence>
<dbReference type="RefSeq" id="WP_252166510.1">
    <property type="nucleotide sequence ID" value="NZ_CP084930.1"/>
</dbReference>
<evidence type="ECO:0000256" key="1">
    <source>
        <dbReference type="ARBA" id="ARBA00022729"/>
    </source>
</evidence>
<gene>
    <name evidence="4" type="ORF">LHA26_15730</name>
</gene>
<dbReference type="PANTHER" id="PTHR43037:SF5">
    <property type="entry name" value="FERULOYL ESTERASE"/>
    <property type="match status" value="1"/>
</dbReference>
<dbReference type="Proteomes" id="UP001056937">
    <property type="component" value="Chromosome 1"/>
</dbReference>
<organism evidence="4 5">
    <name type="scientific">Sphingomonas morindae</name>
    <dbReference type="NCBI Taxonomy" id="1541170"/>
    <lineage>
        <taxon>Bacteria</taxon>
        <taxon>Pseudomonadati</taxon>
        <taxon>Pseudomonadota</taxon>
        <taxon>Alphaproteobacteria</taxon>
        <taxon>Sphingomonadales</taxon>
        <taxon>Sphingomonadaceae</taxon>
        <taxon>Sphingomonas</taxon>
    </lineage>
</organism>
<accession>A0ABY4X716</accession>
<proteinExistence type="predicted"/>
<feature type="signal peptide" evidence="3">
    <location>
        <begin position="1"/>
        <end position="22"/>
    </location>
</feature>
<keyword evidence="1 3" id="KW-0732">Signal</keyword>